<dbReference type="HOGENOM" id="CLU_102965_0_0_9"/>
<keyword evidence="4 6" id="KW-1133">Transmembrane helix</keyword>
<feature type="transmembrane region" description="Helical" evidence="6">
    <location>
        <begin position="76"/>
        <end position="96"/>
    </location>
</feature>
<dbReference type="Proteomes" id="UP000003645">
    <property type="component" value="Chromosome"/>
</dbReference>
<protein>
    <recommendedName>
        <fullName evidence="6">TVP38/TMEM64 family membrane protein</fullName>
    </recommendedName>
</protein>
<evidence type="ECO:0000256" key="1">
    <source>
        <dbReference type="ARBA" id="ARBA00004651"/>
    </source>
</evidence>
<evidence type="ECO:0000256" key="6">
    <source>
        <dbReference type="RuleBase" id="RU366058"/>
    </source>
</evidence>
<dbReference type="PANTHER" id="PTHR12677">
    <property type="entry name" value="GOLGI APPARATUS MEMBRANE PROTEIN TVP38-RELATED"/>
    <property type="match status" value="1"/>
</dbReference>
<dbReference type="EMBL" id="CP011013">
    <property type="protein sequence ID" value="AJT49835.1"/>
    <property type="molecule type" value="Genomic_DNA"/>
</dbReference>
<keyword evidence="9" id="KW-1185">Reference proteome</keyword>
<dbReference type="PANTHER" id="PTHR12677:SF59">
    <property type="entry name" value="GOLGI APPARATUS MEMBRANE PROTEIN TVP38-RELATED"/>
    <property type="match status" value="1"/>
</dbReference>
<feature type="transmembrane region" description="Helical" evidence="6">
    <location>
        <begin position="195"/>
        <end position="212"/>
    </location>
</feature>
<evidence type="ECO:0000256" key="3">
    <source>
        <dbReference type="ARBA" id="ARBA00022692"/>
    </source>
</evidence>
<sequence length="224" mass="24629">MKKRRIVLTVGGILALIGLILLVWDFRRELMLVVDPTVAHRHQLMKLIRSHGAADIVLLTIVIGLLNAIPGMSNSLLCILAGLCYGPWIGFAMNWVGNVLGSCLVVELIKHVDVSKKIKTSRLLTALTDQQHPLIGLTIGYMIPVIPSILVDYAGVRMKLDRGHFLLMIAGGMLPTSFLYAFGGDALFNADFKRCSGVLVALLILIAMYFLVRRRMKKPTSPAV</sequence>
<organism evidence="8 9">
    <name type="scientific">Limosilactobacillus mucosae LM1</name>
    <dbReference type="NCBI Taxonomy" id="1130798"/>
    <lineage>
        <taxon>Bacteria</taxon>
        <taxon>Bacillati</taxon>
        <taxon>Bacillota</taxon>
        <taxon>Bacilli</taxon>
        <taxon>Lactobacillales</taxon>
        <taxon>Lactobacillaceae</taxon>
        <taxon>Limosilactobacillus</taxon>
    </lineage>
</organism>
<keyword evidence="3 6" id="KW-0812">Transmembrane</keyword>
<dbReference type="GO" id="GO:0005886">
    <property type="term" value="C:plasma membrane"/>
    <property type="evidence" value="ECO:0007669"/>
    <property type="project" value="UniProtKB-SubCell"/>
</dbReference>
<dbReference type="InterPro" id="IPR015414">
    <property type="entry name" value="TMEM64"/>
</dbReference>
<keyword evidence="5 6" id="KW-0472">Membrane</keyword>
<feature type="transmembrane region" description="Helical" evidence="6">
    <location>
        <begin position="134"/>
        <end position="153"/>
    </location>
</feature>
<keyword evidence="2 6" id="KW-1003">Cell membrane</keyword>
<comment type="subcellular location">
    <subcellularLocation>
        <location evidence="1 6">Cell membrane</location>
        <topology evidence="1 6">Multi-pass membrane protein</topology>
    </subcellularLocation>
</comment>
<name>A0A0D4CIT8_LIMMU</name>
<feature type="domain" description="VTT" evidence="7">
    <location>
        <begin position="75"/>
        <end position="185"/>
    </location>
</feature>
<dbReference type="OrthoDB" id="2360723at2"/>
<reference evidence="8 9" key="1">
    <citation type="journal article" date="2012" name="J. Bacteriol.">
        <title>Genome sequence of Lactobacillus mucosae LM1, isolated from piglet feces.</title>
        <authorList>
            <person name="Lee J.H."/>
            <person name="Valeriano V.D."/>
            <person name="Shin Y.R."/>
            <person name="Chae J.P."/>
            <person name="Kim G.B."/>
            <person name="Ham J.S."/>
            <person name="Chun J."/>
            <person name="Kang D.K."/>
        </authorList>
    </citation>
    <scope>NUCLEOTIDE SEQUENCE [LARGE SCALE GENOMIC DNA]</scope>
    <source>
        <strain evidence="8 9">LM1</strain>
    </source>
</reference>
<evidence type="ECO:0000256" key="4">
    <source>
        <dbReference type="ARBA" id="ARBA00022989"/>
    </source>
</evidence>
<dbReference type="STRING" id="1130798.LBLM1_01120"/>
<feature type="transmembrane region" description="Helical" evidence="6">
    <location>
        <begin position="165"/>
        <end position="183"/>
    </location>
</feature>
<dbReference type="KEGG" id="lmu:LBLM1_01120"/>
<gene>
    <name evidence="8" type="ORF">LBLM1_01120</name>
</gene>
<feature type="transmembrane region" description="Helical" evidence="6">
    <location>
        <begin position="47"/>
        <end position="69"/>
    </location>
</feature>
<dbReference type="AlphaFoldDB" id="A0A0D4CIT8"/>
<evidence type="ECO:0000313" key="9">
    <source>
        <dbReference type="Proteomes" id="UP000003645"/>
    </source>
</evidence>
<evidence type="ECO:0000259" key="7">
    <source>
        <dbReference type="Pfam" id="PF09335"/>
    </source>
</evidence>
<comment type="similarity">
    <text evidence="6">Belongs to the TVP38/TMEM64 family.</text>
</comment>
<proteinExistence type="inferred from homology"/>
<dbReference type="RefSeq" id="WP_006500696.1">
    <property type="nucleotide sequence ID" value="NZ_CP011013.1"/>
</dbReference>
<dbReference type="InterPro" id="IPR032816">
    <property type="entry name" value="VTT_dom"/>
</dbReference>
<evidence type="ECO:0000313" key="8">
    <source>
        <dbReference type="EMBL" id="AJT49835.1"/>
    </source>
</evidence>
<feature type="transmembrane region" description="Helical" evidence="6">
    <location>
        <begin position="7"/>
        <end position="27"/>
    </location>
</feature>
<evidence type="ECO:0000256" key="2">
    <source>
        <dbReference type="ARBA" id="ARBA00022475"/>
    </source>
</evidence>
<evidence type="ECO:0000256" key="5">
    <source>
        <dbReference type="ARBA" id="ARBA00023136"/>
    </source>
</evidence>
<dbReference type="Pfam" id="PF09335">
    <property type="entry name" value="VTT_dom"/>
    <property type="match status" value="1"/>
</dbReference>
<accession>A0A0D4CIT8</accession>